<evidence type="ECO:0000313" key="2">
    <source>
        <dbReference type="EMBL" id="KAK1353766.1"/>
    </source>
</evidence>
<keyword evidence="1" id="KW-0812">Transmembrane</keyword>
<keyword evidence="3" id="KW-1185">Reference proteome</keyword>
<sequence length="212" mass="24569">MLDRINSKAFKRDMARYTRDEKKSDGFDVGLYPYRDAAAISGRNFLFLYYKPPNFNLPKARRDTLFYPSQLAISVYNMHQVPPTHYDNVQVLKAMKFGTNLNLTFQASFPPVTFQTRLYDHTSPPHSPYYSFEIVLVRKADTYDQTDYVGVSIGSLNFPLVWSTSLISMRKTPCSILSLHNKMVAICHFISLSLLFTCIAWTRKKNMTMLKF</sequence>
<accession>A0AAD8GSG3</accession>
<name>A0AAD8GSG3_9APIA</name>
<reference evidence="2" key="2">
    <citation type="submission" date="2023-05" db="EMBL/GenBank/DDBJ databases">
        <authorList>
            <person name="Schelkunov M.I."/>
        </authorList>
    </citation>
    <scope>NUCLEOTIDE SEQUENCE</scope>
    <source>
        <strain evidence="2">Hsosn_3</strain>
        <tissue evidence="2">Leaf</tissue>
    </source>
</reference>
<gene>
    <name evidence="2" type="ORF">POM88_052131</name>
</gene>
<feature type="transmembrane region" description="Helical" evidence="1">
    <location>
        <begin position="183"/>
        <end position="202"/>
    </location>
</feature>
<comment type="caution">
    <text evidence="2">The sequence shown here is derived from an EMBL/GenBank/DDBJ whole genome shotgun (WGS) entry which is preliminary data.</text>
</comment>
<proteinExistence type="predicted"/>
<organism evidence="2 3">
    <name type="scientific">Heracleum sosnowskyi</name>
    <dbReference type="NCBI Taxonomy" id="360622"/>
    <lineage>
        <taxon>Eukaryota</taxon>
        <taxon>Viridiplantae</taxon>
        <taxon>Streptophyta</taxon>
        <taxon>Embryophyta</taxon>
        <taxon>Tracheophyta</taxon>
        <taxon>Spermatophyta</taxon>
        <taxon>Magnoliopsida</taxon>
        <taxon>eudicotyledons</taxon>
        <taxon>Gunneridae</taxon>
        <taxon>Pentapetalae</taxon>
        <taxon>asterids</taxon>
        <taxon>campanulids</taxon>
        <taxon>Apiales</taxon>
        <taxon>Apiaceae</taxon>
        <taxon>Apioideae</taxon>
        <taxon>apioid superclade</taxon>
        <taxon>Tordylieae</taxon>
        <taxon>Tordyliinae</taxon>
        <taxon>Heracleum</taxon>
    </lineage>
</organism>
<dbReference type="Proteomes" id="UP001237642">
    <property type="component" value="Unassembled WGS sequence"/>
</dbReference>
<evidence type="ECO:0000256" key="1">
    <source>
        <dbReference type="SAM" id="Phobius"/>
    </source>
</evidence>
<dbReference type="AlphaFoldDB" id="A0AAD8GSG3"/>
<keyword evidence="1" id="KW-1133">Transmembrane helix</keyword>
<protein>
    <submittedName>
        <fullName evidence="2">Uncharacterized protein</fullName>
    </submittedName>
</protein>
<keyword evidence="1" id="KW-0472">Membrane</keyword>
<dbReference type="EMBL" id="JAUIZM010000012">
    <property type="protein sequence ID" value="KAK1353766.1"/>
    <property type="molecule type" value="Genomic_DNA"/>
</dbReference>
<evidence type="ECO:0000313" key="3">
    <source>
        <dbReference type="Proteomes" id="UP001237642"/>
    </source>
</evidence>
<reference evidence="2" key="1">
    <citation type="submission" date="2023-02" db="EMBL/GenBank/DDBJ databases">
        <title>Genome of toxic invasive species Heracleum sosnowskyi carries increased number of genes despite the absence of recent whole-genome duplications.</title>
        <authorList>
            <person name="Schelkunov M."/>
            <person name="Shtratnikova V."/>
            <person name="Makarenko M."/>
            <person name="Klepikova A."/>
            <person name="Omelchenko D."/>
            <person name="Novikova G."/>
            <person name="Obukhova E."/>
            <person name="Bogdanov V."/>
            <person name="Penin A."/>
            <person name="Logacheva M."/>
        </authorList>
    </citation>
    <scope>NUCLEOTIDE SEQUENCE</scope>
    <source>
        <strain evidence="2">Hsosn_3</strain>
        <tissue evidence="2">Leaf</tissue>
    </source>
</reference>